<dbReference type="PANTHER" id="PTHR30055">
    <property type="entry name" value="HTH-TYPE TRANSCRIPTIONAL REGULATOR RUTR"/>
    <property type="match status" value="1"/>
</dbReference>
<name>A0A0X2NMI7_9CORY</name>
<keyword evidence="3" id="KW-0804">Transcription</keyword>
<dbReference type="SUPFAM" id="SSF46689">
    <property type="entry name" value="Homeodomain-like"/>
    <property type="match status" value="1"/>
</dbReference>
<dbReference type="PROSITE" id="PS01081">
    <property type="entry name" value="HTH_TETR_1"/>
    <property type="match status" value="1"/>
</dbReference>
<dbReference type="PROSITE" id="PS50977">
    <property type="entry name" value="HTH_TETR_2"/>
    <property type="match status" value="1"/>
</dbReference>
<dbReference type="PRINTS" id="PR00455">
    <property type="entry name" value="HTHTETR"/>
</dbReference>
<dbReference type="InterPro" id="IPR023772">
    <property type="entry name" value="DNA-bd_HTH_TetR-type_CS"/>
</dbReference>
<dbReference type="InterPro" id="IPR001647">
    <property type="entry name" value="HTH_TetR"/>
</dbReference>
<gene>
    <name evidence="6" type="ORF">CVAR292_01285</name>
</gene>
<evidence type="ECO:0000313" key="7">
    <source>
        <dbReference type="Proteomes" id="UP000182498"/>
    </source>
</evidence>
<sequence>MVTLREEHAQQTRDALIAAGTERFATDGYASTSVARIVEDARVSKGAFYHHFPDKKALLKAVVSAACERSEVMIRQTVESASESGDLVASALDAAMEAVQNDEDYRKLRQQASGVLSEQERRELDDRHRLPLVSSILDELRRQGELRAELDAQATTALVVALLETTKEEVTASDDPTARYAQFRPVLLRFIRSLAGD</sequence>
<evidence type="ECO:0000313" key="6">
    <source>
        <dbReference type="EMBL" id="CUU65948.1"/>
    </source>
</evidence>
<keyword evidence="2 4" id="KW-0238">DNA-binding</keyword>
<dbReference type="SUPFAM" id="SSF48498">
    <property type="entry name" value="Tetracyclin repressor-like, C-terminal domain"/>
    <property type="match status" value="1"/>
</dbReference>
<dbReference type="Proteomes" id="UP000182498">
    <property type="component" value="Unassembled WGS sequence"/>
</dbReference>
<reference evidence="7" key="1">
    <citation type="submission" date="2015-11" db="EMBL/GenBank/DDBJ databases">
        <authorList>
            <person name="Dugat-Bony E."/>
        </authorList>
    </citation>
    <scope>NUCLEOTIDE SEQUENCE [LARGE SCALE GENOMIC DNA]</scope>
    <source>
        <strain evidence="7">Mu292</strain>
    </source>
</reference>
<dbReference type="GO" id="GO:0003700">
    <property type="term" value="F:DNA-binding transcription factor activity"/>
    <property type="evidence" value="ECO:0007669"/>
    <property type="project" value="TreeGrafter"/>
</dbReference>
<dbReference type="Gene3D" id="1.10.357.10">
    <property type="entry name" value="Tetracycline Repressor, domain 2"/>
    <property type="match status" value="1"/>
</dbReference>
<dbReference type="InterPro" id="IPR009057">
    <property type="entry name" value="Homeodomain-like_sf"/>
</dbReference>
<dbReference type="InterPro" id="IPR036271">
    <property type="entry name" value="Tet_transcr_reg_TetR-rel_C_sf"/>
</dbReference>
<dbReference type="AlphaFoldDB" id="A0A0X2NMI7"/>
<keyword evidence="1" id="KW-0805">Transcription regulation</keyword>
<feature type="domain" description="HTH tetR-type" evidence="5">
    <location>
        <begin position="10"/>
        <end position="70"/>
    </location>
</feature>
<accession>A0A0X2NMI7</accession>
<evidence type="ECO:0000256" key="2">
    <source>
        <dbReference type="ARBA" id="ARBA00023125"/>
    </source>
</evidence>
<dbReference type="OrthoDB" id="4538622at2"/>
<evidence type="ECO:0000256" key="4">
    <source>
        <dbReference type="PROSITE-ProRule" id="PRU00335"/>
    </source>
</evidence>
<dbReference type="PANTHER" id="PTHR30055:SF234">
    <property type="entry name" value="HTH-TYPE TRANSCRIPTIONAL REGULATOR BETI"/>
    <property type="match status" value="1"/>
</dbReference>
<protein>
    <submittedName>
        <fullName evidence="6">Transcriptional regulator, TetR family</fullName>
    </submittedName>
</protein>
<proteinExistence type="predicted"/>
<dbReference type="InterPro" id="IPR050109">
    <property type="entry name" value="HTH-type_TetR-like_transc_reg"/>
</dbReference>
<feature type="DNA-binding region" description="H-T-H motif" evidence="4">
    <location>
        <begin position="33"/>
        <end position="52"/>
    </location>
</feature>
<evidence type="ECO:0000259" key="5">
    <source>
        <dbReference type="PROSITE" id="PS50977"/>
    </source>
</evidence>
<evidence type="ECO:0000256" key="1">
    <source>
        <dbReference type="ARBA" id="ARBA00023015"/>
    </source>
</evidence>
<dbReference type="GO" id="GO:0000976">
    <property type="term" value="F:transcription cis-regulatory region binding"/>
    <property type="evidence" value="ECO:0007669"/>
    <property type="project" value="TreeGrafter"/>
</dbReference>
<evidence type="ECO:0000256" key="3">
    <source>
        <dbReference type="ARBA" id="ARBA00023163"/>
    </source>
</evidence>
<dbReference type="EMBL" id="FAUH01000007">
    <property type="protein sequence ID" value="CUU65948.1"/>
    <property type="molecule type" value="Genomic_DNA"/>
</dbReference>
<keyword evidence="7" id="KW-1185">Reference proteome</keyword>
<organism evidence="6 7">
    <name type="scientific">Corynebacterium variabile</name>
    <dbReference type="NCBI Taxonomy" id="1727"/>
    <lineage>
        <taxon>Bacteria</taxon>
        <taxon>Bacillati</taxon>
        <taxon>Actinomycetota</taxon>
        <taxon>Actinomycetes</taxon>
        <taxon>Mycobacteriales</taxon>
        <taxon>Corynebacteriaceae</taxon>
        <taxon>Corynebacterium</taxon>
    </lineage>
</organism>
<dbReference type="Pfam" id="PF00440">
    <property type="entry name" value="TetR_N"/>
    <property type="match status" value="1"/>
</dbReference>
<dbReference type="OMA" id="HADPWEG"/>